<feature type="domain" description="ABC1 atypical kinase-like" evidence="3">
    <location>
        <begin position="314"/>
        <end position="531"/>
    </location>
</feature>
<evidence type="ECO:0000256" key="1">
    <source>
        <dbReference type="SAM" id="MobiDB-lite"/>
    </source>
</evidence>
<dbReference type="Pfam" id="PF03109">
    <property type="entry name" value="ABC1"/>
    <property type="match status" value="2"/>
</dbReference>
<feature type="compositionally biased region" description="Basic and acidic residues" evidence="1">
    <location>
        <begin position="672"/>
        <end position="687"/>
    </location>
</feature>
<sequence>MAMIMIPLRRTAPPLVRLAAPRSALAPAGRSGSSRAFRTLLTPSTQYRTQLRLPPSARRIPDQCRQQSTVAASAPQDQTKSARRRRRFLRALATLSALLAALYLVDTYVNSSVLQRLFRTFRVGVTVALDYKLNFPSKTATPESVSQLTQEEHDRDMKAINNLHERCAKRLLDLCEKNQGLYIKVGQAIANQAAILPKPYLALSKMFDDANQLTPAQVRRVIETELKKKAAANTENVSTTSSAGTTKLSSNLTIEDVFVEFDEKPVAAASIAQVHRGVIRVPSSVPGNVFEPTNPDTLVKLQQSPLEPNTKLVECAIKVQRPEIRRYAQYDLLALRYWMRLYEWAFEMPALSFAGQYISDQIEQECHFDIELQNSERARWNIMHDHDPLVRDTCYVPAVYPALSTSRLLLMEYIPNTVRLTDIDGLNKKNFSVKEVARSACEVSAAQIFQYGHVQADGHAGNLLVRTHPKAEEQERNRSILTKLFRRKPKYTPHQLILIDHGLYVSLDDKFRREYARLWRAIYEVDFGELKRIVKMWGLADDSSELLASATLLRPWNPNRGKNKEANQRKKTDLELQTEIKEKIRNLLQHVELLPLELIFVGRCGRIMQANNQCLGSPVNRLNILAKHASTALLETSEVPTLARVFFPRRSSSSSGLGSGDIERREDKFANAHSEPEVFRSAKEKEGLPSVNPNSNDEQSGATASSTGGKGASSEAELVPSFPRRLRVYLGTVGMFLRFRTTLLLLDVAFYTSGFRYALRVIFFDEGLWKIIRGQADKERVRKAVAAVGVGSGSSSPLGGFEDELNESMKRLARDELGVELGDEAFA</sequence>
<dbReference type="EMBL" id="JAPDMZ010000010">
    <property type="protein sequence ID" value="KAK0556881.1"/>
    <property type="molecule type" value="Genomic_DNA"/>
</dbReference>
<keyword evidence="2" id="KW-0472">Membrane</keyword>
<dbReference type="PANTHER" id="PTHR43173">
    <property type="entry name" value="ABC1 FAMILY PROTEIN"/>
    <property type="match status" value="1"/>
</dbReference>
<evidence type="ECO:0000313" key="5">
    <source>
        <dbReference type="Proteomes" id="UP001176517"/>
    </source>
</evidence>
<keyword evidence="5" id="KW-1185">Reference proteome</keyword>
<evidence type="ECO:0000259" key="3">
    <source>
        <dbReference type="Pfam" id="PF03109"/>
    </source>
</evidence>
<gene>
    <name evidence="4" type="ORF">OC846_000908</name>
</gene>
<feature type="compositionally biased region" description="Low complexity" evidence="1">
    <location>
        <begin position="700"/>
        <end position="716"/>
    </location>
</feature>
<organism evidence="4 5">
    <name type="scientific">Tilletia horrida</name>
    <dbReference type="NCBI Taxonomy" id="155126"/>
    <lineage>
        <taxon>Eukaryota</taxon>
        <taxon>Fungi</taxon>
        <taxon>Dikarya</taxon>
        <taxon>Basidiomycota</taxon>
        <taxon>Ustilaginomycotina</taxon>
        <taxon>Exobasidiomycetes</taxon>
        <taxon>Tilletiales</taxon>
        <taxon>Tilletiaceae</taxon>
        <taxon>Tilletia</taxon>
    </lineage>
</organism>
<comment type="caution">
    <text evidence="4">The sequence shown here is derived from an EMBL/GenBank/DDBJ whole genome shotgun (WGS) entry which is preliminary data.</text>
</comment>
<proteinExistence type="predicted"/>
<dbReference type="InterPro" id="IPR004147">
    <property type="entry name" value="ABC1_dom"/>
</dbReference>
<protein>
    <recommendedName>
        <fullName evidence="3">ABC1 atypical kinase-like domain-containing protein</fullName>
    </recommendedName>
</protein>
<keyword evidence="2" id="KW-1133">Transmembrane helix</keyword>
<dbReference type="Proteomes" id="UP001176517">
    <property type="component" value="Unassembled WGS sequence"/>
</dbReference>
<evidence type="ECO:0000313" key="4">
    <source>
        <dbReference type="EMBL" id="KAK0556881.1"/>
    </source>
</evidence>
<name>A0AAN6GX44_9BASI</name>
<keyword evidence="2" id="KW-0812">Transmembrane</keyword>
<dbReference type="AlphaFoldDB" id="A0AAN6GX44"/>
<feature type="transmembrane region" description="Helical" evidence="2">
    <location>
        <begin position="88"/>
        <end position="105"/>
    </location>
</feature>
<accession>A0AAN6GX44</accession>
<feature type="region of interest" description="Disordered" evidence="1">
    <location>
        <begin position="672"/>
        <end position="716"/>
    </location>
</feature>
<reference evidence="4" key="1">
    <citation type="journal article" date="2023" name="PhytoFront">
        <title>Draft Genome Resources of Seven Strains of Tilletia horrida, Causal Agent of Kernel Smut of Rice.</title>
        <authorList>
            <person name="Khanal S."/>
            <person name="Antony Babu S."/>
            <person name="Zhou X.G."/>
        </authorList>
    </citation>
    <scope>NUCLEOTIDE SEQUENCE</scope>
    <source>
        <strain evidence="4">TX6</strain>
    </source>
</reference>
<feature type="region of interest" description="Disordered" evidence="1">
    <location>
        <begin position="57"/>
        <end position="82"/>
    </location>
</feature>
<dbReference type="PANTHER" id="PTHR43173:SF37">
    <property type="entry name" value="ABC1 FAMILY PROTEIN C10F6.14C"/>
    <property type="match status" value="1"/>
</dbReference>
<evidence type="ECO:0000256" key="2">
    <source>
        <dbReference type="SAM" id="Phobius"/>
    </source>
</evidence>
<feature type="domain" description="ABC1 atypical kinase-like" evidence="3">
    <location>
        <begin position="252"/>
        <end position="280"/>
    </location>
</feature>
<dbReference type="InterPro" id="IPR051130">
    <property type="entry name" value="Mito_struct-func_regulator"/>
</dbReference>
<feature type="compositionally biased region" description="Polar residues" evidence="1">
    <location>
        <begin position="64"/>
        <end position="79"/>
    </location>
</feature>